<feature type="compositionally biased region" description="Low complexity" evidence="1">
    <location>
        <begin position="235"/>
        <end position="244"/>
    </location>
</feature>
<proteinExistence type="predicted"/>
<keyword evidence="3" id="KW-1185">Reference proteome</keyword>
<reference evidence="2" key="1">
    <citation type="submission" date="2023-03" db="EMBL/GenBank/DDBJ databases">
        <title>Massive genome expansion in bonnet fungi (Mycena s.s.) driven by repeated elements and novel gene families across ecological guilds.</title>
        <authorList>
            <consortium name="Lawrence Berkeley National Laboratory"/>
            <person name="Harder C.B."/>
            <person name="Miyauchi S."/>
            <person name="Viragh M."/>
            <person name="Kuo A."/>
            <person name="Thoen E."/>
            <person name="Andreopoulos B."/>
            <person name="Lu D."/>
            <person name="Skrede I."/>
            <person name="Drula E."/>
            <person name="Henrissat B."/>
            <person name="Morin E."/>
            <person name="Kohler A."/>
            <person name="Barry K."/>
            <person name="LaButti K."/>
            <person name="Morin E."/>
            <person name="Salamov A."/>
            <person name="Lipzen A."/>
            <person name="Mereny Z."/>
            <person name="Hegedus B."/>
            <person name="Baldrian P."/>
            <person name="Stursova M."/>
            <person name="Weitz H."/>
            <person name="Taylor A."/>
            <person name="Grigoriev I.V."/>
            <person name="Nagy L.G."/>
            <person name="Martin F."/>
            <person name="Kauserud H."/>
        </authorList>
    </citation>
    <scope>NUCLEOTIDE SEQUENCE</scope>
    <source>
        <strain evidence="2">9144</strain>
    </source>
</reference>
<accession>A0AAD6Y534</accession>
<feature type="compositionally biased region" description="Acidic residues" evidence="1">
    <location>
        <begin position="245"/>
        <end position="256"/>
    </location>
</feature>
<name>A0AAD6Y534_9AGAR</name>
<comment type="caution">
    <text evidence="2">The sequence shown here is derived from an EMBL/GenBank/DDBJ whole genome shotgun (WGS) entry which is preliminary data.</text>
</comment>
<protein>
    <submittedName>
        <fullName evidence="2">Uncharacterized protein</fullName>
    </submittedName>
</protein>
<feature type="compositionally biased region" description="Acidic residues" evidence="1">
    <location>
        <begin position="203"/>
        <end position="231"/>
    </location>
</feature>
<evidence type="ECO:0000313" key="3">
    <source>
        <dbReference type="Proteomes" id="UP001219525"/>
    </source>
</evidence>
<dbReference type="EMBL" id="JARJCW010000080">
    <property type="protein sequence ID" value="KAJ7197019.1"/>
    <property type="molecule type" value="Genomic_DNA"/>
</dbReference>
<feature type="compositionally biased region" description="Pro residues" evidence="1">
    <location>
        <begin position="257"/>
        <end position="291"/>
    </location>
</feature>
<dbReference type="AlphaFoldDB" id="A0AAD6Y534"/>
<feature type="region of interest" description="Disordered" evidence="1">
    <location>
        <begin position="202"/>
        <end position="298"/>
    </location>
</feature>
<evidence type="ECO:0000313" key="2">
    <source>
        <dbReference type="EMBL" id="KAJ7197019.1"/>
    </source>
</evidence>
<dbReference type="Proteomes" id="UP001219525">
    <property type="component" value="Unassembled WGS sequence"/>
</dbReference>
<gene>
    <name evidence="2" type="ORF">GGX14DRAFT_472561</name>
</gene>
<feature type="compositionally biased region" description="Low complexity" evidence="1">
    <location>
        <begin position="18"/>
        <end position="33"/>
    </location>
</feature>
<sequence>MPVFAPSISPPRTIPAFSKPSTSTFASTSSTESAVPISMPPAVSPLAPEEPSTLRGPPSLVSKITLDVDGVSAALASALATSFIAHVLFLKSQVPFPVMQLYRLPGGKSNPRALKLRTELLASFDTLSSHLGTTFTALSTAFALCGRPRAPAEGANTNGTGNGHARPTRRAYLAILVGPSIGSARSKVVFAVDGLAARVWGERDDDDDVSESDGDDDGPDDDDDEASEEEGGSGLSDTDSSAGSDDNDGAETDDDASPPPPSRSPSPSPRPSLSPSPCTSPPLVPRAPTPREPTLSHSEETLHTLRAATRQLAHALATADQSLSAELAPTQTHILLRAPRRFTHPAWIPRQTVTSALDGALHAFQEASSSAADTEDEHGQARAKAAKQKHKVEGVWVACRRPSVEFADADAEGSDVPAAEEDEMIWWSWDGKIVGFAEW</sequence>
<organism evidence="2 3">
    <name type="scientific">Mycena pura</name>
    <dbReference type="NCBI Taxonomy" id="153505"/>
    <lineage>
        <taxon>Eukaryota</taxon>
        <taxon>Fungi</taxon>
        <taxon>Dikarya</taxon>
        <taxon>Basidiomycota</taxon>
        <taxon>Agaricomycotina</taxon>
        <taxon>Agaricomycetes</taxon>
        <taxon>Agaricomycetidae</taxon>
        <taxon>Agaricales</taxon>
        <taxon>Marasmiineae</taxon>
        <taxon>Mycenaceae</taxon>
        <taxon>Mycena</taxon>
    </lineage>
</organism>
<evidence type="ECO:0000256" key="1">
    <source>
        <dbReference type="SAM" id="MobiDB-lite"/>
    </source>
</evidence>
<feature type="region of interest" description="Disordered" evidence="1">
    <location>
        <begin position="14"/>
        <end position="55"/>
    </location>
</feature>